<dbReference type="InterPro" id="IPR008257">
    <property type="entry name" value="Pept_M19"/>
</dbReference>
<evidence type="ECO:0000313" key="2">
    <source>
        <dbReference type="Proteomes" id="UP000187404"/>
    </source>
</evidence>
<reference evidence="1 2" key="1">
    <citation type="journal article" date="2016" name="Appl. Environ. Microbiol.">
        <title>Function and Phylogeny of Bacterial Butyryl Coenzyme A:Acetate Transferases and Their Diversity in the Proximal Colon of Swine.</title>
        <authorList>
            <person name="Trachsel J."/>
            <person name="Bayles D.O."/>
            <person name="Looft T."/>
            <person name="Levine U.Y."/>
            <person name="Allen H.K."/>
        </authorList>
    </citation>
    <scope>NUCLEOTIDE SEQUENCE [LARGE SCALE GENOMIC DNA]</scope>
    <source>
        <strain evidence="1 2">68-3-10</strain>
    </source>
</reference>
<dbReference type="RefSeq" id="WP_075713554.1">
    <property type="nucleotide sequence ID" value="NZ_MJIE01000001.1"/>
</dbReference>
<dbReference type="Pfam" id="PF01244">
    <property type="entry name" value="Peptidase_M19"/>
    <property type="match status" value="1"/>
</dbReference>
<dbReference type="PROSITE" id="PS51365">
    <property type="entry name" value="RENAL_DIPEPTIDASE_2"/>
    <property type="match status" value="1"/>
</dbReference>
<gene>
    <name evidence="1" type="ORF">BHK98_08940</name>
</gene>
<dbReference type="AlphaFoldDB" id="A0A1Q9JIY3"/>
<dbReference type="STRING" id="1261640.BHK98_08940"/>
<dbReference type="SUPFAM" id="SSF51556">
    <property type="entry name" value="Metallo-dependent hydrolases"/>
    <property type="match status" value="1"/>
</dbReference>
<proteinExistence type="predicted"/>
<sequence length="330" mass="37270">MCKIFDGHGDIWTDVTTRILAHGERDIFRNRHLKKFQEGEVGGGIFVIWIDPPYDRDPAARVKQIVSCIKREMEDSKDILNYVTRFADFAKGTEEGKINVVVGIEGLSGIGEDIDQIDYLYHEVGARHAMLTWNEENALATGWPQDINRGLTETGRAAVKRIQDLGMVMDVSHLNDKSFWDVIDIADGKPVIASHSNVRAICPAMRNATDEMIHAIAQTGGLLGINSMREFIAEEYTEQDVEHLANHVDYIADLVGIDYIGCGFDFDDYLEEGALSAFSENLNYPNGKDIANEAEAKNLIGVLRRRGYSEEDLDKIAYKNYYRVFKEVWK</sequence>
<dbReference type="GO" id="GO:0006508">
    <property type="term" value="P:proteolysis"/>
    <property type="evidence" value="ECO:0007669"/>
    <property type="project" value="InterPro"/>
</dbReference>
<dbReference type="OrthoDB" id="9804920at2"/>
<dbReference type="GO" id="GO:0070573">
    <property type="term" value="F:metallodipeptidase activity"/>
    <property type="evidence" value="ECO:0007669"/>
    <property type="project" value="InterPro"/>
</dbReference>
<protein>
    <submittedName>
        <fullName evidence="1">Peptidase M19</fullName>
    </submittedName>
</protein>
<dbReference type="Gene3D" id="3.20.20.140">
    <property type="entry name" value="Metal-dependent hydrolases"/>
    <property type="match status" value="1"/>
</dbReference>
<dbReference type="PANTHER" id="PTHR10443:SF12">
    <property type="entry name" value="DIPEPTIDASE"/>
    <property type="match status" value="1"/>
</dbReference>
<dbReference type="InterPro" id="IPR032466">
    <property type="entry name" value="Metal_Hydrolase"/>
</dbReference>
<accession>A0A1Q9JIY3</accession>
<organism evidence="1 2">
    <name type="scientific">Hornefia porci</name>
    <dbReference type="NCBI Taxonomy" id="2652292"/>
    <lineage>
        <taxon>Bacteria</taxon>
        <taxon>Bacillati</taxon>
        <taxon>Bacillota</taxon>
        <taxon>Clostridia</taxon>
        <taxon>Peptostreptococcales</taxon>
        <taxon>Anaerovoracaceae</taxon>
        <taxon>Hornefia</taxon>
    </lineage>
</organism>
<dbReference type="EMBL" id="MJIE01000001">
    <property type="protein sequence ID" value="OLR56182.1"/>
    <property type="molecule type" value="Genomic_DNA"/>
</dbReference>
<comment type="caution">
    <text evidence="1">The sequence shown here is derived from an EMBL/GenBank/DDBJ whole genome shotgun (WGS) entry which is preliminary data.</text>
</comment>
<dbReference type="PANTHER" id="PTHR10443">
    <property type="entry name" value="MICROSOMAL DIPEPTIDASE"/>
    <property type="match status" value="1"/>
</dbReference>
<dbReference type="Proteomes" id="UP000187404">
    <property type="component" value="Unassembled WGS sequence"/>
</dbReference>
<name>A0A1Q9JIY3_9FIRM</name>
<evidence type="ECO:0000313" key="1">
    <source>
        <dbReference type="EMBL" id="OLR56182.1"/>
    </source>
</evidence>
<keyword evidence="2" id="KW-1185">Reference proteome</keyword>